<organism evidence="5 6">
    <name type="scientific">Callosobruchus maculatus</name>
    <name type="common">Southern cowpea weevil</name>
    <name type="synonym">Pulse bruchid</name>
    <dbReference type="NCBI Taxonomy" id="64391"/>
    <lineage>
        <taxon>Eukaryota</taxon>
        <taxon>Metazoa</taxon>
        <taxon>Ecdysozoa</taxon>
        <taxon>Arthropoda</taxon>
        <taxon>Hexapoda</taxon>
        <taxon>Insecta</taxon>
        <taxon>Pterygota</taxon>
        <taxon>Neoptera</taxon>
        <taxon>Endopterygota</taxon>
        <taxon>Coleoptera</taxon>
        <taxon>Polyphaga</taxon>
        <taxon>Cucujiformia</taxon>
        <taxon>Chrysomeloidea</taxon>
        <taxon>Chrysomelidae</taxon>
        <taxon>Bruchinae</taxon>
        <taxon>Bruchini</taxon>
        <taxon>Callosobruchus</taxon>
    </lineage>
</organism>
<dbReference type="GO" id="GO:0005759">
    <property type="term" value="C:mitochondrial matrix"/>
    <property type="evidence" value="ECO:0007669"/>
    <property type="project" value="UniProtKB-SubCell"/>
</dbReference>
<protein>
    <submittedName>
        <fullName evidence="5">Uncharacterized protein</fullName>
    </submittedName>
</protein>
<evidence type="ECO:0000256" key="2">
    <source>
        <dbReference type="ARBA" id="ARBA00009508"/>
    </source>
</evidence>
<dbReference type="OrthoDB" id="529194at2759"/>
<sequence>MNTYITGKTLLKCPGHDHIVNKNKPLETNQKKNFRGRETLKTTNYGRLSVLQSFKNLHKTRKRVFKGDEKALQEARKQINEEYKKFKNTTNPKGIQELIEYAIQVEKELRTCVIQAREVAPGKFQAEITSDTIKIDNVPYKEQCCGGN</sequence>
<dbReference type="GO" id="GO:0034551">
    <property type="term" value="P:mitochondrial respiratory chain complex III assembly"/>
    <property type="evidence" value="ECO:0007669"/>
    <property type="project" value="InterPro"/>
</dbReference>
<evidence type="ECO:0000256" key="1">
    <source>
        <dbReference type="ARBA" id="ARBA00004305"/>
    </source>
</evidence>
<dbReference type="AlphaFoldDB" id="A0A653C8G3"/>
<evidence type="ECO:0000313" key="6">
    <source>
        <dbReference type="Proteomes" id="UP000410492"/>
    </source>
</evidence>
<dbReference type="Proteomes" id="UP000410492">
    <property type="component" value="Unassembled WGS sequence"/>
</dbReference>
<dbReference type="GO" id="GO:0044183">
    <property type="term" value="F:protein folding chaperone"/>
    <property type="evidence" value="ECO:0007669"/>
    <property type="project" value="TreeGrafter"/>
</dbReference>
<reference evidence="5 6" key="1">
    <citation type="submission" date="2019-01" db="EMBL/GenBank/DDBJ databases">
        <authorList>
            <person name="Sayadi A."/>
        </authorList>
    </citation>
    <scope>NUCLEOTIDE SEQUENCE [LARGE SCALE GENOMIC DNA]</scope>
</reference>
<dbReference type="EMBL" id="CAACVG010007213">
    <property type="protein sequence ID" value="VEN44192.1"/>
    <property type="molecule type" value="Genomic_DNA"/>
</dbReference>
<accession>A0A653C8G3</accession>
<name>A0A653C8G3_CALMS</name>
<keyword evidence="4" id="KW-0143">Chaperone</keyword>
<dbReference type="InterPro" id="IPR050435">
    <property type="entry name" value="MZM1/LYRM7"/>
</dbReference>
<dbReference type="CDD" id="cd20267">
    <property type="entry name" value="Complex1_LYR_LYRM7"/>
    <property type="match status" value="1"/>
</dbReference>
<comment type="subcellular location">
    <subcellularLocation>
        <location evidence="1">Mitochondrion matrix</location>
    </subcellularLocation>
</comment>
<evidence type="ECO:0000256" key="4">
    <source>
        <dbReference type="ARBA" id="ARBA00023186"/>
    </source>
</evidence>
<keyword evidence="3" id="KW-0496">Mitochondrion</keyword>
<keyword evidence="6" id="KW-1185">Reference proteome</keyword>
<dbReference type="PANTHER" id="PTHR46749:SF1">
    <property type="entry name" value="COMPLEX III ASSEMBLY FACTOR LYRM7"/>
    <property type="match status" value="1"/>
</dbReference>
<evidence type="ECO:0000313" key="5">
    <source>
        <dbReference type="EMBL" id="VEN44192.1"/>
    </source>
</evidence>
<evidence type="ECO:0000256" key="3">
    <source>
        <dbReference type="ARBA" id="ARBA00023128"/>
    </source>
</evidence>
<gene>
    <name evidence="5" type="ORF">CALMAC_LOCUS7085</name>
</gene>
<dbReference type="InterPro" id="IPR045298">
    <property type="entry name" value="Complex1_LYR_LYRM7"/>
</dbReference>
<comment type="similarity">
    <text evidence="2">Belongs to the complex I LYR family.</text>
</comment>
<dbReference type="PANTHER" id="PTHR46749">
    <property type="entry name" value="COMPLEX III ASSEMBLY FACTOR LYRM7"/>
    <property type="match status" value="1"/>
</dbReference>
<proteinExistence type="inferred from homology"/>